<accession>A0A0F9CMX3</accession>
<organism evidence="1">
    <name type="scientific">marine sediment metagenome</name>
    <dbReference type="NCBI Taxonomy" id="412755"/>
    <lineage>
        <taxon>unclassified sequences</taxon>
        <taxon>metagenomes</taxon>
        <taxon>ecological metagenomes</taxon>
    </lineage>
</organism>
<comment type="caution">
    <text evidence="1">The sequence shown here is derived from an EMBL/GenBank/DDBJ whole genome shotgun (WGS) entry which is preliminary data.</text>
</comment>
<feature type="non-terminal residue" evidence="1">
    <location>
        <position position="1"/>
    </location>
</feature>
<protein>
    <submittedName>
        <fullName evidence="1">Uncharacterized protein</fullName>
    </submittedName>
</protein>
<proteinExistence type="predicted"/>
<sequence>THPAQTQTAPPAGAKVTIVLSKPAEAPPPPAILALAGTALTTAIVGKPKASWTWQLGYQGTVVEQNSLQLNAKGTGQFEIVLPKVRVRAECELVLLRGKRKIRRRLVIFPSAKLAQCAKLIEDLELGVVDERGRIQEALRAEKAAFEDLSTQLLQDSFEGGIVLLAGFEKPELLGEACKRLQGRIEKGMFALILNPPAKWKAWGVSRQQLSAPLSAPVAFAKDIGQAILPTDLGLGPRPFVLRSEKPYRMLAWVEKVGKDDDGKPHRVKCPLIVVRRVGEGRVIVGLMPQVDHPLKDAAGRAILDELVLWVIKECHGKQSGKEQENDQ</sequence>
<name>A0A0F9CMX3_9ZZZZ</name>
<reference evidence="1" key="1">
    <citation type="journal article" date="2015" name="Nature">
        <title>Complex archaea that bridge the gap between prokaryotes and eukaryotes.</title>
        <authorList>
            <person name="Spang A."/>
            <person name="Saw J.H."/>
            <person name="Jorgensen S.L."/>
            <person name="Zaremba-Niedzwiedzka K."/>
            <person name="Martijn J."/>
            <person name="Lind A.E."/>
            <person name="van Eijk R."/>
            <person name="Schleper C."/>
            <person name="Guy L."/>
            <person name="Ettema T.J."/>
        </authorList>
    </citation>
    <scope>NUCLEOTIDE SEQUENCE</scope>
</reference>
<dbReference type="AlphaFoldDB" id="A0A0F9CMX3"/>
<dbReference type="EMBL" id="LAZR01045816">
    <property type="protein sequence ID" value="KKK97976.1"/>
    <property type="molecule type" value="Genomic_DNA"/>
</dbReference>
<gene>
    <name evidence="1" type="ORF">LCGC14_2647390</name>
</gene>
<evidence type="ECO:0000313" key="1">
    <source>
        <dbReference type="EMBL" id="KKK97976.1"/>
    </source>
</evidence>